<comment type="caution">
    <text evidence="1">The sequence shown here is derived from an EMBL/GenBank/DDBJ whole genome shotgun (WGS) entry which is preliminary data.</text>
</comment>
<name>A0AAE1RSQ9_9SOLA</name>
<keyword evidence="2" id="KW-1185">Reference proteome</keyword>
<organism evidence="1 2">
    <name type="scientific">Anisodus tanguticus</name>
    <dbReference type="NCBI Taxonomy" id="243964"/>
    <lineage>
        <taxon>Eukaryota</taxon>
        <taxon>Viridiplantae</taxon>
        <taxon>Streptophyta</taxon>
        <taxon>Embryophyta</taxon>
        <taxon>Tracheophyta</taxon>
        <taxon>Spermatophyta</taxon>
        <taxon>Magnoliopsida</taxon>
        <taxon>eudicotyledons</taxon>
        <taxon>Gunneridae</taxon>
        <taxon>Pentapetalae</taxon>
        <taxon>asterids</taxon>
        <taxon>lamiids</taxon>
        <taxon>Solanales</taxon>
        <taxon>Solanaceae</taxon>
        <taxon>Solanoideae</taxon>
        <taxon>Hyoscyameae</taxon>
        <taxon>Anisodus</taxon>
    </lineage>
</organism>
<sequence>MSEEESRLPIDDLITLPSCTFDLRRIFTKLPVKRESYSNNKILDTCVARVWIHKILVNHSKLEKLVRNYCKMILAQDMRNSPEE</sequence>
<dbReference type="Proteomes" id="UP001291623">
    <property type="component" value="Unassembled WGS sequence"/>
</dbReference>
<proteinExistence type="predicted"/>
<gene>
    <name evidence="1" type="ORF">RND71_025317</name>
</gene>
<dbReference type="AlphaFoldDB" id="A0AAE1RSQ9"/>
<evidence type="ECO:0000313" key="1">
    <source>
        <dbReference type="EMBL" id="KAK4356346.1"/>
    </source>
</evidence>
<accession>A0AAE1RSQ9</accession>
<reference evidence="1" key="1">
    <citation type="submission" date="2023-12" db="EMBL/GenBank/DDBJ databases">
        <title>Genome assembly of Anisodus tanguticus.</title>
        <authorList>
            <person name="Wang Y.-J."/>
        </authorList>
    </citation>
    <scope>NUCLEOTIDE SEQUENCE</scope>
    <source>
        <strain evidence="1">KB-2021</strain>
        <tissue evidence="1">Leaf</tissue>
    </source>
</reference>
<dbReference type="EMBL" id="JAVYJV010000013">
    <property type="protein sequence ID" value="KAK4356346.1"/>
    <property type="molecule type" value="Genomic_DNA"/>
</dbReference>
<evidence type="ECO:0000313" key="2">
    <source>
        <dbReference type="Proteomes" id="UP001291623"/>
    </source>
</evidence>
<protein>
    <submittedName>
        <fullName evidence="1">Uncharacterized protein</fullName>
    </submittedName>
</protein>